<dbReference type="GO" id="GO:0046872">
    <property type="term" value="F:metal ion binding"/>
    <property type="evidence" value="ECO:0007669"/>
    <property type="project" value="UniProtKB-KW"/>
</dbReference>
<dbReference type="Pfam" id="PF03372">
    <property type="entry name" value="Exo_endo_phos"/>
    <property type="match status" value="1"/>
</dbReference>
<keyword evidence="4 6" id="KW-0460">Magnesium</keyword>
<dbReference type="PANTHER" id="PTHR22748">
    <property type="entry name" value="AP ENDONUCLEASE"/>
    <property type="match status" value="1"/>
</dbReference>
<dbReference type="SUPFAM" id="SSF56219">
    <property type="entry name" value="DNase I-like"/>
    <property type="match status" value="1"/>
</dbReference>
<dbReference type="InterPro" id="IPR036691">
    <property type="entry name" value="Endo/exonu/phosph_ase_sf"/>
</dbReference>
<keyword evidence="6" id="KW-0464">Manganese</keyword>
<feature type="binding site" evidence="6">
    <location>
        <position position="248"/>
    </location>
    <ligand>
        <name>Mg(2+)</name>
        <dbReference type="ChEBI" id="CHEBI:18420"/>
        <label>1</label>
    </ligand>
</feature>
<dbReference type="EC" id="3.1.-.-" evidence="8"/>
<dbReference type="NCBIfam" id="TIGR00633">
    <property type="entry name" value="xth"/>
    <property type="match status" value="1"/>
</dbReference>
<feature type="active site" description="Proton donor/acceptor" evidence="5">
    <location>
        <position position="248"/>
    </location>
</feature>
<dbReference type="GO" id="GO:0006284">
    <property type="term" value="P:base-excision repair"/>
    <property type="evidence" value="ECO:0007669"/>
    <property type="project" value="TreeGrafter"/>
</dbReference>
<evidence type="ECO:0000313" key="10">
    <source>
        <dbReference type="EMBL" id="CAG9318334.1"/>
    </source>
</evidence>
<evidence type="ECO:0000256" key="1">
    <source>
        <dbReference type="ARBA" id="ARBA00007092"/>
    </source>
</evidence>
<reference evidence="10" key="1">
    <citation type="submission" date="2021-09" db="EMBL/GenBank/DDBJ databases">
        <authorList>
            <consortium name="AG Swart"/>
            <person name="Singh M."/>
            <person name="Singh A."/>
            <person name="Seah K."/>
            <person name="Emmerich C."/>
        </authorList>
    </citation>
    <scope>NUCLEOTIDE SEQUENCE</scope>
    <source>
        <strain evidence="10">ATCC30299</strain>
    </source>
</reference>
<name>A0AAU9IUY8_9CILI</name>
<protein>
    <recommendedName>
        <fullName evidence="8">DNA-(apurinic or apyrimidinic site) endonuclease</fullName>
        <ecNumber evidence="8">3.1.-.-</ecNumber>
    </recommendedName>
</protein>
<feature type="binding site" evidence="6">
    <location>
        <position position="136"/>
    </location>
    <ligand>
        <name>Mg(2+)</name>
        <dbReference type="ChEBI" id="CHEBI:18420"/>
        <label>1</label>
    </ligand>
</feature>
<feature type="site" description="Interaction with DNA substrate" evidence="7">
    <location>
        <position position="347"/>
    </location>
</feature>
<feature type="binding site" evidence="6">
    <location>
        <position position="107"/>
    </location>
    <ligand>
        <name>Mg(2+)</name>
        <dbReference type="ChEBI" id="CHEBI:18420"/>
        <label>1</label>
    </ligand>
</feature>
<keyword evidence="8" id="KW-0227">DNA damage</keyword>
<dbReference type="Gene3D" id="3.60.10.10">
    <property type="entry name" value="Endonuclease/exonuclease/phosphatase"/>
    <property type="match status" value="1"/>
</dbReference>
<organism evidence="10 11">
    <name type="scientific">Blepharisma stoltei</name>
    <dbReference type="NCBI Taxonomy" id="1481888"/>
    <lineage>
        <taxon>Eukaryota</taxon>
        <taxon>Sar</taxon>
        <taxon>Alveolata</taxon>
        <taxon>Ciliophora</taxon>
        <taxon>Postciliodesmatophora</taxon>
        <taxon>Heterotrichea</taxon>
        <taxon>Heterotrichida</taxon>
        <taxon>Blepharismidae</taxon>
        <taxon>Blepharisma</taxon>
    </lineage>
</organism>
<dbReference type="Proteomes" id="UP001162131">
    <property type="component" value="Unassembled WGS sequence"/>
</dbReference>
<evidence type="ECO:0000256" key="3">
    <source>
        <dbReference type="ARBA" id="ARBA00022801"/>
    </source>
</evidence>
<sequence length="356" mass="42187">MSLISDKKFWSLCSHLKKIDYIINNFYAIFNNRKIWNLNNLDSKSDFRLEGGYFVENRENIEHKRKEGNNFNDLIKNMKRRRTEQKKKPVKRLKKEEKTQIKIASWNVCGLRSMLMKDGIQNLIDSEAPNIICFNETRLQDKHIEAAEKLLPSSFSKYWNCSHGKKGYSGVAILTEVKPEQVIYGIGTERHDIEGRALTAEYKEFFLVNTYFPCAGRDYAYRTQQWDFAIRDYIAELQRKKPVIWCGDFNVINEDIDIYDIKGKEKMDCITDEERRNFHTTLEECKLVDTFRYLNPGLRVYSHYSRRKVNAVEKGYGWRVDYILVSEIFKQHIEKAYIRTDIYGSDHLPCILQMSI</sequence>
<dbReference type="EMBL" id="CAJZBQ010000020">
    <property type="protein sequence ID" value="CAG9318334.1"/>
    <property type="molecule type" value="Genomic_DNA"/>
</dbReference>
<feature type="binding site" evidence="6">
    <location>
        <position position="347"/>
    </location>
    <ligand>
        <name>Mg(2+)</name>
        <dbReference type="ChEBI" id="CHEBI:18420"/>
        <label>1</label>
    </ligand>
</feature>
<keyword evidence="11" id="KW-1185">Reference proteome</keyword>
<feature type="binding site" evidence="6">
    <location>
        <position position="346"/>
    </location>
    <ligand>
        <name>Mg(2+)</name>
        <dbReference type="ChEBI" id="CHEBI:18420"/>
        <label>1</label>
    </ligand>
</feature>
<dbReference type="GO" id="GO:0008311">
    <property type="term" value="F:double-stranded DNA 3'-5' DNA exonuclease activity"/>
    <property type="evidence" value="ECO:0007669"/>
    <property type="project" value="TreeGrafter"/>
</dbReference>
<dbReference type="GO" id="GO:0003906">
    <property type="term" value="F:DNA-(apurinic or apyrimidinic site) endonuclease activity"/>
    <property type="evidence" value="ECO:0007669"/>
    <property type="project" value="TreeGrafter"/>
</dbReference>
<evidence type="ECO:0000259" key="9">
    <source>
        <dbReference type="Pfam" id="PF03372"/>
    </source>
</evidence>
<dbReference type="PROSITE" id="PS51435">
    <property type="entry name" value="AP_NUCLEASE_F1_4"/>
    <property type="match status" value="1"/>
</dbReference>
<evidence type="ECO:0000256" key="4">
    <source>
        <dbReference type="ARBA" id="ARBA00022842"/>
    </source>
</evidence>
<accession>A0AAU9IUY8</accession>
<dbReference type="NCBIfam" id="TIGR00195">
    <property type="entry name" value="exoDNase_III"/>
    <property type="match status" value="1"/>
</dbReference>
<dbReference type="AlphaFoldDB" id="A0AAU9IUY8"/>
<keyword evidence="8" id="KW-0234">DNA repair</keyword>
<feature type="active site" description="Proton acceptor" evidence="5">
    <location>
        <position position="347"/>
    </location>
</feature>
<comment type="cofactor">
    <cofactor evidence="6 8">
        <name>Mg(2+)</name>
        <dbReference type="ChEBI" id="CHEBI:18420"/>
    </cofactor>
    <cofactor evidence="6 8">
        <name>Mn(2+)</name>
        <dbReference type="ChEBI" id="CHEBI:29035"/>
    </cofactor>
    <text evidence="6 8">Probably binds two magnesium or manganese ions per subunit.</text>
</comment>
<gene>
    <name evidence="10" type="ORF">BSTOLATCC_MIC20808</name>
</gene>
<feature type="site" description="Transition state stabilizer" evidence="7">
    <location>
        <position position="250"/>
    </location>
</feature>
<feature type="site" description="Important for catalytic activity" evidence="7">
    <location>
        <position position="321"/>
    </location>
</feature>
<evidence type="ECO:0000256" key="7">
    <source>
        <dbReference type="PIRSR" id="PIRSR604808-3"/>
    </source>
</evidence>
<dbReference type="InterPro" id="IPR004808">
    <property type="entry name" value="AP_endonuc_1"/>
</dbReference>
<evidence type="ECO:0000256" key="6">
    <source>
        <dbReference type="PIRSR" id="PIRSR604808-2"/>
    </source>
</evidence>
<keyword evidence="3" id="KW-0378">Hydrolase</keyword>
<evidence type="ECO:0000256" key="5">
    <source>
        <dbReference type="PIRSR" id="PIRSR604808-1"/>
    </source>
</evidence>
<evidence type="ECO:0000256" key="2">
    <source>
        <dbReference type="ARBA" id="ARBA00022723"/>
    </source>
</evidence>
<evidence type="ECO:0000256" key="8">
    <source>
        <dbReference type="RuleBase" id="RU362131"/>
    </source>
</evidence>
<feature type="active site" evidence="5">
    <location>
        <position position="211"/>
    </location>
</feature>
<dbReference type="GO" id="GO:0005634">
    <property type="term" value="C:nucleus"/>
    <property type="evidence" value="ECO:0007669"/>
    <property type="project" value="TreeGrafter"/>
</dbReference>
<dbReference type="CDD" id="cd09087">
    <property type="entry name" value="Ape1-like_AP-endo"/>
    <property type="match status" value="1"/>
</dbReference>
<feature type="domain" description="Endonuclease/exonuclease/phosphatase" evidence="9">
    <location>
        <begin position="104"/>
        <end position="347"/>
    </location>
</feature>
<dbReference type="InterPro" id="IPR005135">
    <property type="entry name" value="Endo/exonuclease/phosphatase"/>
</dbReference>
<feature type="binding site" evidence="6">
    <location>
        <position position="250"/>
    </location>
    <ligand>
        <name>Mg(2+)</name>
        <dbReference type="ChEBI" id="CHEBI:18420"/>
        <label>1</label>
    </ligand>
</feature>
<keyword evidence="2 6" id="KW-0479">Metal-binding</keyword>
<dbReference type="GO" id="GO:0008081">
    <property type="term" value="F:phosphoric diester hydrolase activity"/>
    <property type="evidence" value="ECO:0007669"/>
    <property type="project" value="TreeGrafter"/>
</dbReference>
<dbReference type="PANTHER" id="PTHR22748:SF6">
    <property type="entry name" value="DNA-(APURINIC OR APYRIMIDINIC SITE) ENDONUCLEASE"/>
    <property type="match status" value="1"/>
</dbReference>
<comment type="similarity">
    <text evidence="1 8">Belongs to the DNA repair enzymes AP/ExoA family.</text>
</comment>
<evidence type="ECO:0000313" key="11">
    <source>
        <dbReference type="Proteomes" id="UP001162131"/>
    </source>
</evidence>
<comment type="caution">
    <text evidence="10">The sequence shown here is derived from an EMBL/GenBank/DDBJ whole genome shotgun (WGS) entry which is preliminary data.</text>
</comment>
<proteinExistence type="inferred from homology"/>